<comment type="similarity">
    <text evidence="7">Belongs to the DHHC palmitoyltransferase family.</text>
</comment>
<dbReference type="GO" id="GO:0005794">
    <property type="term" value="C:Golgi apparatus"/>
    <property type="evidence" value="ECO:0007669"/>
    <property type="project" value="TreeGrafter"/>
</dbReference>
<dbReference type="EC" id="2.3.1.225" evidence="7"/>
<feature type="compositionally biased region" description="Basic residues" evidence="8">
    <location>
        <begin position="593"/>
        <end position="603"/>
    </location>
</feature>
<feature type="compositionally biased region" description="Basic residues" evidence="8">
    <location>
        <begin position="382"/>
        <end position="397"/>
    </location>
</feature>
<feature type="region of interest" description="Disordered" evidence="8">
    <location>
        <begin position="366"/>
        <end position="415"/>
    </location>
</feature>
<feature type="transmembrane region" description="Helical" evidence="7">
    <location>
        <begin position="63"/>
        <end position="85"/>
    </location>
</feature>
<dbReference type="PANTHER" id="PTHR22883">
    <property type="entry name" value="ZINC FINGER DHHC DOMAIN CONTAINING PROTEIN"/>
    <property type="match status" value="1"/>
</dbReference>
<dbReference type="Pfam" id="PF01529">
    <property type="entry name" value="DHHC"/>
    <property type="match status" value="1"/>
</dbReference>
<dbReference type="AlphaFoldDB" id="A0A8B7ZRM8"/>
<feature type="region of interest" description="Disordered" evidence="8">
    <location>
        <begin position="717"/>
        <end position="869"/>
    </location>
</feature>
<feature type="compositionally biased region" description="Polar residues" evidence="8">
    <location>
        <begin position="205"/>
        <end position="214"/>
    </location>
</feature>
<feature type="compositionally biased region" description="Basic and acidic residues" evidence="8">
    <location>
        <begin position="328"/>
        <end position="337"/>
    </location>
</feature>
<keyword evidence="3 7" id="KW-0812">Transmembrane</keyword>
<dbReference type="OMA" id="AHSMPQT"/>
<dbReference type="RefSeq" id="XP_022107535.1">
    <property type="nucleotide sequence ID" value="XM_022251843.1"/>
</dbReference>
<dbReference type="GO" id="GO:0016020">
    <property type="term" value="C:membrane"/>
    <property type="evidence" value="ECO:0007669"/>
    <property type="project" value="UniProtKB-SubCell"/>
</dbReference>
<evidence type="ECO:0000256" key="8">
    <source>
        <dbReference type="SAM" id="MobiDB-lite"/>
    </source>
</evidence>
<dbReference type="PANTHER" id="PTHR22883:SF203">
    <property type="entry name" value="PALMITOYLTRANSFERASE"/>
    <property type="match status" value="1"/>
</dbReference>
<organism evidence="10 11">
    <name type="scientific">Acanthaster planci</name>
    <name type="common">Crown-of-thorns starfish</name>
    <dbReference type="NCBI Taxonomy" id="133434"/>
    <lineage>
        <taxon>Eukaryota</taxon>
        <taxon>Metazoa</taxon>
        <taxon>Echinodermata</taxon>
        <taxon>Eleutherozoa</taxon>
        <taxon>Asterozoa</taxon>
        <taxon>Asteroidea</taxon>
        <taxon>Valvatacea</taxon>
        <taxon>Valvatida</taxon>
        <taxon>Acanthasteridae</taxon>
        <taxon>Acanthaster</taxon>
    </lineage>
</organism>
<feature type="compositionally biased region" description="Polar residues" evidence="8">
    <location>
        <begin position="632"/>
        <end position="644"/>
    </location>
</feature>
<evidence type="ECO:0000256" key="4">
    <source>
        <dbReference type="ARBA" id="ARBA00022989"/>
    </source>
</evidence>
<keyword evidence="4 7" id="KW-1133">Transmembrane helix</keyword>
<evidence type="ECO:0000256" key="5">
    <source>
        <dbReference type="ARBA" id="ARBA00023136"/>
    </source>
</evidence>
<dbReference type="GeneID" id="110988393"/>
<accession>A0A8B7ZRM8</accession>
<dbReference type="InterPro" id="IPR001594">
    <property type="entry name" value="Palmitoyltrfase_DHHC"/>
</dbReference>
<keyword evidence="2 7" id="KW-0808">Transferase</keyword>
<evidence type="ECO:0000313" key="10">
    <source>
        <dbReference type="Proteomes" id="UP000694845"/>
    </source>
</evidence>
<dbReference type="KEGG" id="aplc:110988393"/>
<keyword evidence="6 7" id="KW-0012">Acyltransferase</keyword>
<evidence type="ECO:0000259" key="9">
    <source>
        <dbReference type="Pfam" id="PF01529"/>
    </source>
</evidence>
<feature type="region of interest" description="Disordered" evidence="8">
    <location>
        <begin position="586"/>
        <end position="671"/>
    </location>
</feature>
<evidence type="ECO:0000256" key="6">
    <source>
        <dbReference type="ARBA" id="ARBA00023315"/>
    </source>
</evidence>
<feature type="region of interest" description="Disordered" evidence="8">
    <location>
        <begin position="328"/>
        <end position="352"/>
    </location>
</feature>
<proteinExistence type="inferred from homology"/>
<feature type="compositionally biased region" description="Polar residues" evidence="8">
    <location>
        <begin position="820"/>
        <end position="834"/>
    </location>
</feature>
<evidence type="ECO:0000256" key="3">
    <source>
        <dbReference type="ARBA" id="ARBA00022692"/>
    </source>
</evidence>
<gene>
    <name evidence="11" type="primary">LOC110988393</name>
</gene>
<evidence type="ECO:0000256" key="2">
    <source>
        <dbReference type="ARBA" id="ARBA00022679"/>
    </source>
</evidence>
<dbReference type="GO" id="GO:0005783">
    <property type="term" value="C:endoplasmic reticulum"/>
    <property type="evidence" value="ECO:0007669"/>
    <property type="project" value="TreeGrafter"/>
</dbReference>
<feature type="compositionally biased region" description="Low complexity" evidence="8">
    <location>
        <begin position="215"/>
        <end position="226"/>
    </location>
</feature>
<feature type="transmembrane region" description="Helical" evidence="7">
    <location>
        <begin position="156"/>
        <end position="184"/>
    </location>
</feature>
<dbReference type="GO" id="GO:0006612">
    <property type="term" value="P:protein targeting to membrane"/>
    <property type="evidence" value="ECO:0007669"/>
    <property type="project" value="TreeGrafter"/>
</dbReference>
<keyword evidence="5 7" id="KW-0472">Membrane</keyword>
<comment type="catalytic activity">
    <reaction evidence="7">
        <text>L-cysteinyl-[protein] + hexadecanoyl-CoA = S-hexadecanoyl-L-cysteinyl-[protein] + CoA</text>
        <dbReference type="Rhea" id="RHEA:36683"/>
        <dbReference type="Rhea" id="RHEA-COMP:10131"/>
        <dbReference type="Rhea" id="RHEA-COMP:11032"/>
        <dbReference type="ChEBI" id="CHEBI:29950"/>
        <dbReference type="ChEBI" id="CHEBI:57287"/>
        <dbReference type="ChEBI" id="CHEBI:57379"/>
        <dbReference type="ChEBI" id="CHEBI:74151"/>
        <dbReference type="EC" id="2.3.1.225"/>
    </reaction>
</comment>
<dbReference type="OrthoDB" id="10059453at2759"/>
<name>A0A8B7ZRM8_ACAPL</name>
<feature type="transmembrane region" description="Helical" evidence="7">
    <location>
        <begin position="32"/>
        <end position="57"/>
    </location>
</feature>
<feature type="region of interest" description="Disordered" evidence="8">
    <location>
        <begin position="205"/>
        <end position="226"/>
    </location>
</feature>
<feature type="domain" description="Palmitoyltransferase DHHC" evidence="9">
    <location>
        <begin position="109"/>
        <end position="287"/>
    </location>
</feature>
<feature type="compositionally biased region" description="Low complexity" evidence="8">
    <location>
        <begin position="340"/>
        <end position="352"/>
    </location>
</feature>
<evidence type="ECO:0000313" key="11">
    <source>
        <dbReference type="RefSeq" id="XP_022107535.1"/>
    </source>
</evidence>
<evidence type="ECO:0000256" key="1">
    <source>
        <dbReference type="ARBA" id="ARBA00004141"/>
    </source>
</evidence>
<keyword evidence="10" id="KW-1185">Reference proteome</keyword>
<comment type="subcellular location">
    <subcellularLocation>
        <location evidence="1">Membrane</location>
        <topology evidence="1">Multi-pass membrane protein</topology>
    </subcellularLocation>
</comment>
<feature type="transmembrane region" description="Helical" evidence="7">
    <location>
        <begin position="245"/>
        <end position="271"/>
    </location>
</feature>
<comment type="domain">
    <text evidence="7">The DHHC domain is required for palmitoyltransferase activity.</text>
</comment>
<dbReference type="Proteomes" id="UP000694845">
    <property type="component" value="Unplaced"/>
</dbReference>
<feature type="compositionally biased region" description="Basic and acidic residues" evidence="8">
    <location>
        <begin position="604"/>
        <end position="625"/>
    </location>
</feature>
<reference evidence="11" key="1">
    <citation type="submission" date="2025-08" db="UniProtKB">
        <authorList>
            <consortium name="RefSeq"/>
        </authorList>
    </citation>
    <scope>IDENTIFICATION</scope>
</reference>
<feature type="compositionally biased region" description="Low complexity" evidence="8">
    <location>
        <begin position="755"/>
        <end position="772"/>
    </location>
</feature>
<dbReference type="GO" id="GO:0019706">
    <property type="term" value="F:protein-cysteine S-palmitoyltransferase activity"/>
    <property type="evidence" value="ECO:0007669"/>
    <property type="project" value="UniProtKB-EC"/>
</dbReference>
<dbReference type="InterPro" id="IPR039859">
    <property type="entry name" value="PFA4/ZDH16/20/ERF2-like"/>
</dbReference>
<protein>
    <recommendedName>
        <fullName evidence="7">Palmitoyltransferase</fullName>
        <ecNumber evidence="7">2.3.1.225</ecNumber>
    </recommendedName>
</protein>
<sequence length="869" mass="97006">MNKKSTPSKAGMTYRTNSRKNGWSCPPHPLQFVAWIFIAFFAVMFHGMAVPTIPYHWQPACHMIAGVMLAVHVLTHLVCLTINPADPNTLRKHKKVMPTFDRTQHKHVIENNHCYLCEVDVGLKSKHCSSCNKCVADFDHHCKWLNNCVGSRNYRWFISCLCTAFLCCLFVFAVFLYISIVYWVNPRLLHPELFDNAATTQPTVTTDESMSGQILNNSTSPSPDNSDPLLAYRTGLRIFAEVSGIAFFVVAIVMAVLLFVTLCLLGHLLGFHLYLICKGMSTYDYVMQDRNAFISGDVESQQQRPRKKGCCKCHNQVAPLPEAKEEIELTDTKKDSTTRQLESNNNSNSNLQQQLVISEPLIKQELQQQQQNSIPVTDSKPKPKKKKKSKKKPHHLRSLTARESLQPALMGHPFPSSQMNLAHSMPQTYLEQHLVRRFSLPLVTPAGMHPQYPPSEPVEDLFFTQQFPTMRRPVVSSHDGQPQQHPIPVPAAISFDSPTPALDYHSSSAESLVEIPIGRVHHRGSLSNPTQTAVLPGGGYQLAAAYPHPLEKWQLNHSSHPNLMMNGNQWQPDMKQFGRGMNFSGSNVNGITHVKKSKRTSARTKKEVTGIRPLNEIERERKDSISEPLLVENSQGATLHQVPNSDRLDGTPGENAKKRTKKQKLPTAMETTAEVHRELDNHLLVGQHSSSDSWKKDVQGVNQDAQILETQDAHFEHCSQETAQPEARTRSKQLPLQSLPVAAPRRRMLKLGPESSGSRTSLQTSSSQQHLLEGADEGCGPPSGRSRKEEQQEPQDDSSHDLVSLPGSIPEVPPLDLSPLTGTMDSNPATVTQREPSEGGSISDAQLVEGYSAKEPRPVSSRRSLLLRY</sequence>
<evidence type="ECO:0000256" key="7">
    <source>
        <dbReference type="RuleBase" id="RU079119"/>
    </source>
</evidence>
<dbReference type="PROSITE" id="PS50216">
    <property type="entry name" value="DHHC"/>
    <property type="match status" value="1"/>
</dbReference>